<proteinExistence type="predicted"/>
<comment type="caution">
    <text evidence="2">The sequence shown here is derived from an EMBL/GenBank/DDBJ whole genome shotgun (WGS) entry which is preliminary data.</text>
</comment>
<reference evidence="2 4" key="2">
    <citation type="submission" date="2019-11" db="EMBL/GenBank/DDBJ databases">
        <title>A de novo genome assembly of a pear dwarfing rootstock.</title>
        <authorList>
            <person name="Wang F."/>
            <person name="Wang J."/>
            <person name="Li S."/>
            <person name="Zhang Y."/>
            <person name="Fang M."/>
            <person name="Ma L."/>
            <person name="Zhao Y."/>
            <person name="Jiang S."/>
        </authorList>
    </citation>
    <scope>NUCLEOTIDE SEQUENCE [LARGE SCALE GENOMIC DNA]</scope>
    <source>
        <strain evidence="2">S2</strain>
        <tissue evidence="2">Leaf</tissue>
    </source>
</reference>
<evidence type="ECO:0000256" key="1">
    <source>
        <dbReference type="SAM" id="MobiDB-lite"/>
    </source>
</evidence>
<evidence type="ECO:0000313" key="2">
    <source>
        <dbReference type="EMBL" id="KAB2620478.1"/>
    </source>
</evidence>
<name>A0A5N5GYS1_9ROSA</name>
<gene>
    <name evidence="3" type="ORF">D8674_016632</name>
    <name evidence="2" type="ORF">D8674_043008</name>
</gene>
<dbReference type="EMBL" id="SMOL01000160">
    <property type="protein sequence ID" value="KAB2624972.1"/>
    <property type="molecule type" value="Genomic_DNA"/>
</dbReference>
<sequence>MAASTAKDTHIDIDLHEPLTTPFVTEIEVEDYGELSAGGGSAVEQNGSCGSHRCGRRFG</sequence>
<dbReference type="AlphaFoldDB" id="A0A5N5GYS1"/>
<reference evidence="2 4" key="1">
    <citation type="submission" date="2019-09" db="EMBL/GenBank/DDBJ databases">
        <authorList>
            <person name="Ou C."/>
        </authorList>
    </citation>
    <scope>NUCLEOTIDE SEQUENCE [LARGE SCALE GENOMIC DNA]</scope>
    <source>
        <strain evidence="2">S2</strain>
        <tissue evidence="2">Leaf</tissue>
    </source>
</reference>
<accession>A0A5N5GYS1</accession>
<protein>
    <submittedName>
        <fullName evidence="2">Uncharacterized protein</fullName>
    </submittedName>
</protein>
<feature type="region of interest" description="Disordered" evidence="1">
    <location>
        <begin position="37"/>
        <end position="59"/>
    </location>
</feature>
<keyword evidence="4" id="KW-1185">Reference proteome</keyword>
<evidence type="ECO:0000313" key="4">
    <source>
        <dbReference type="Proteomes" id="UP000327157"/>
    </source>
</evidence>
<dbReference type="Proteomes" id="UP000327157">
    <property type="component" value="Chromosome 16"/>
</dbReference>
<organism evidence="2 4">
    <name type="scientific">Pyrus ussuriensis x Pyrus communis</name>
    <dbReference type="NCBI Taxonomy" id="2448454"/>
    <lineage>
        <taxon>Eukaryota</taxon>
        <taxon>Viridiplantae</taxon>
        <taxon>Streptophyta</taxon>
        <taxon>Embryophyta</taxon>
        <taxon>Tracheophyta</taxon>
        <taxon>Spermatophyta</taxon>
        <taxon>Magnoliopsida</taxon>
        <taxon>eudicotyledons</taxon>
        <taxon>Gunneridae</taxon>
        <taxon>Pentapetalae</taxon>
        <taxon>rosids</taxon>
        <taxon>fabids</taxon>
        <taxon>Rosales</taxon>
        <taxon>Rosaceae</taxon>
        <taxon>Amygdaloideae</taxon>
        <taxon>Maleae</taxon>
        <taxon>Pyrus</taxon>
    </lineage>
</organism>
<dbReference type="EMBL" id="SMOL01000330">
    <property type="protein sequence ID" value="KAB2620478.1"/>
    <property type="molecule type" value="Genomic_DNA"/>
</dbReference>
<evidence type="ECO:0000313" key="3">
    <source>
        <dbReference type="EMBL" id="KAB2624972.1"/>
    </source>
</evidence>